<keyword evidence="3" id="KW-1185">Reference proteome</keyword>
<dbReference type="AlphaFoldDB" id="A0A9N7U3N0"/>
<dbReference type="Proteomes" id="UP001153269">
    <property type="component" value="Unassembled WGS sequence"/>
</dbReference>
<evidence type="ECO:0000313" key="3">
    <source>
        <dbReference type="Proteomes" id="UP001153269"/>
    </source>
</evidence>
<feature type="compositionally biased region" description="Low complexity" evidence="1">
    <location>
        <begin position="100"/>
        <end position="113"/>
    </location>
</feature>
<evidence type="ECO:0000313" key="2">
    <source>
        <dbReference type="EMBL" id="CAB1423431.1"/>
    </source>
</evidence>
<protein>
    <submittedName>
        <fullName evidence="2">Uncharacterized protein</fullName>
    </submittedName>
</protein>
<reference evidence="2" key="1">
    <citation type="submission" date="2020-03" db="EMBL/GenBank/DDBJ databases">
        <authorList>
            <person name="Weist P."/>
        </authorList>
    </citation>
    <scope>NUCLEOTIDE SEQUENCE</scope>
</reference>
<gene>
    <name evidence="2" type="ORF">PLEPLA_LOCUS11351</name>
</gene>
<evidence type="ECO:0000256" key="1">
    <source>
        <dbReference type="SAM" id="MobiDB-lite"/>
    </source>
</evidence>
<name>A0A9N7U3N0_PLEPL</name>
<feature type="compositionally biased region" description="Basic and acidic residues" evidence="1">
    <location>
        <begin position="13"/>
        <end position="30"/>
    </location>
</feature>
<accession>A0A9N7U3N0</accession>
<organism evidence="2 3">
    <name type="scientific">Pleuronectes platessa</name>
    <name type="common">European plaice</name>
    <dbReference type="NCBI Taxonomy" id="8262"/>
    <lineage>
        <taxon>Eukaryota</taxon>
        <taxon>Metazoa</taxon>
        <taxon>Chordata</taxon>
        <taxon>Craniata</taxon>
        <taxon>Vertebrata</taxon>
        <taxon>Euteleostomi</taxon>
        <taxon>Actinopterygii</taxon>
        <taxon>Neopterygii</taxon>
        <taxon>Teleostei</taxon>
        <taxon>Neoteleostei</taxon>
        <taxon>Acanthomorphata</taxon>
        <taxon>Carangaria</taxon>
        <taxon>Pleuronectiformes</taxon>
        <taxon>Pleuronectoidei</taxon>
        <taxon>Pleuronectidae</taxon>
        <taxon>Pleuronectes</taxon>
    </lineage>
</organism>
<sequence length="259" mass="28748">MEASEVIVSQHVQHVEPRGGRATAAEEHVSQLRPYQHTTGDDVVNRKLSGCLEAENTVKEKQRRERHKALSSPTEGEDRETEIWCKGDVRSYPDDTKTQASSEPEPSTTASTELIEGSPDDREDCCQPLSTHLAPCNRAGEPIWHQHGISITLELQHHILPQTVALVPKAAGVNGGPAHGCWEPVIHSFCRPHPQRRRRERGRDMELNAFALLIKSCCGNEHEPPATTTLLLSAPCPSAPALFSRNHNIRAKNRRESRG</sequence>
<dbReference type="EMBL" id="CADEAL010000657">
    <property type="protein sequence ID" value="CAB1423431.1"/>
    <property type="molecule type" value="Genomic_DNA"/>
</dbReference>
<proteinExistence type="predicted"/>
<feature type="region of interest" description="Disordered" evidence="1">
    <location>
        <begin position="58"/>
        <end position="124"/>
    </location>
</feature>
<feature type="compositionally biased region" description="Basic and acidic residues" evidence="1">
    <location>
        <begin position="81"/>
        <end position="97"/>
    </location>
</feature>
<feature type="region of interest" description="Disordered" evidence="1">
    <location>
        <begin position="1"/>
        <end position="41"/>
    </location>
</feature>
<comment type="caution">
    <text evidence="2">The sequence shown here is derived from an EMBL/GenBank/DDBJ whole genome shotgun (WGS) entry which is preliminary data.</text>
</comment>